<dbReference type="PANTHER" id="PTHR30548">
    <property type="entry name" value="2-HYDROXYGLUTARYL-COA DEHYDRATASE, D-COMPONENT-RELATED"/>
    <property type="match status" value="1"/>
</dbReference>
<sequence>MGSSRRNTQDEYSYRSGDTAEFPKSLCQRTETRAVELIGYTSPYIPVEILSLTGLKPYRLLHGDIELSQSGEEYVRIDACPLVKSNIAFVIQNQKRFGAVVGATECDMLRRMFEILEDKTSIPIYVINNPRTRQPGIFYDEIDWLTNELKHLSGRRWDETVIHEEIEKWETLRRNFRMLDKKRKATPSLLSTTSFHNAAEGYYKGGIEEKPTVPEDHSNKPRVFLLGSEITYESNWLLELIEKEVRIIGDFVCGISRFLNITVENKNLEGLKTAYYHQTPGLFKRPNAEFYDYINTQLKERACNGVIVWTLDYCDTYEFEIKRMREIFKLPLLHIKSDLSHQNISQLKIRLAAFREIL</sequence>
<name>A0A9C9JZS3_UNCW3</name>
<dbReference type="PANTHER" id="PTHR30548:SF1">
    <property type="entry name" value="DEHYDRATASE SUBUNIT MJ0007-RELATED"/>
    <property type="match status" value="1"/>
</dbReference>
<comment type="similarity">
    <text evidence="1">Belongs to the FldB/FldC dehydratase alpha/beta subunit family.</text>
</comment>
<dbReference type="InterPro" id="IPR010327">
    <property type="entry name" value="FldB/FldC_alpha/beta"/>
</dbReference>
<reference evidence="2" key="1">
    <citation type="journal article" date="2020" name="mSystems">
        <title>Genome- and Community-Level Interaction Insights into Carbon Utilization and Element Cycling Functions of Hydrothermarchaeota in Hydrothermal Sediment.</title>
        <authorList>
            <person name="Zhou Z."/>
            <person name="Liu Y."/>
            <person name="Xu W."/>
            <person name="Pan J."/>
            <person name="Luo Z.H."/>
            <person name="Li M."/>
        </authorList>
    </citation>
    <scope>NUCLEOTIDE SEQUENCE</scope>
    <source>
        <strain evidence="2">HyVt-388</strain>
    </source>
</reference>
<evidence type="ECO:0000313" key="2">
    <source>
        <dbReference type="EMBL" id="HEC78039.1"/>
    </source>
</evidence>
<evidence type="ECO:0000256" key="1">
    <source>
        <dbReference type="ARBA" id="ARBA00005806"/>
    </source>
</evidence>
<comment type="caution">
    <text evidence="2">The sequence shown here is derived from an EMBL/GenBank/DDBJ whole genome shotgun (WGS) entry which is preliminary data.</text>
</comment>
<dbReference type="Gene3D" id="3.40.50.11900">
    <property type="match status" value="1"/>
</dbReference>
<dbReference type="Proteomes" id="UP000885826">
    <property type="component" value="Unassembled WGS sequence"/>
</dbReference>
<protein>
    <submittedName>
        <fullName evidence="2">2-hydroxyacyl-CoA dehydratase</fullName>
    </submittedName>
</protein>
<dbReference type="Gene3D" id="3.40.50.11890">
    <property type="match status" value="1"/>
</dbReference>
<dbReference type="Pfam" id="PF06050">
    <property type="entry name" value="HGD-D"/>
    <property type="match status" value="1"/>
</dbReference>
<organism evidence="2 3">
    <name type="scientific">candidate division WOR-3 bacterium</name>
    <dbReference type="NCBI Taxonomy" id="2052148"/>
    <lineage>
        <taxon>Bacteria</taxon>
        <taxon>Bacteria division WOR-3</taxon>
    </lineage>
</organism>
<dbReference type="AlphaFoldDB" id="A0A9C9JZS3"/>
<accession>A0A9C9JZS3</accession>
<evidence type="ECO:0000313" key="3">
    <source>
        <dbReference type="Proteomes" id="UP000885826"/>
    </source>
</evidence>
<gene>
    <name evidence="2" type="ORF">ENI34_02730</name>
</gene>
<dbReference type="EMBL" id="DRIG01000030">
    <property type="protein sequence ID" value="HEC78039.1"/>
    <property type="molecule type" value="Genomic_DNA"/>
</dbReference>
<proteinExistence type="inferred from homology"/>